<dbReference type="Pfam" id="PF09442">
    <property type="entry name" value="DUF2018"/>
    <property type="match status" value="1"/>
</dbReference>
<gene>
    <name evidence="1" type="ORF">MNB_SV-9-938</name>
</gene>
<dbReference type="AlphaFoldDB" id="A0A1W1C4Q3"/>
<dbReference type="Gene3D" id="1.10.3350.10">
    <property type="entry name" value="HP0242-like domain"/>
    <property type="match status" value="1"/>
</dbReference>
<organism evidence="1">
    <name type="scientific">hydrothermal vent metagenome</name>
    <dbReference type="NCBI Taxonomy" id="652676"/>
    <lineage>
        <taxon>unclassified sequences</taxon>
        <taxon>metagenomes</taxon>
        <taxon>ecological metagenomes</taxon>
    </lineage>
</organism>
<protein>
    <recommendedName>
        <fullName evidence="2">DUF2018 domain-containing protein</fullName>
    </recommendedName>
</protein>
<dbReference type="InterPro" id="IPR023126">
    <property type="entry name" value="HP0242-like_sf"/>
</dbReference>
<dbReference type="InterPro" id="IPR018563">
    <property type="entry name" value="DUF2018"/>
</dbReference>
<evidence type="ECO:0008006" key="2">
    <source>
        <dbReference type="Google" id="ProtNLM"/>
    </source>
</evidence>
<evidence type="ECO:0000313" key="1">
    <source>
        <dbReference type="EMBL" id="SFV60701.1"/>
    </source>
</evidence>
<sequence length="91" mass="10560">MNIFNDEDDYLVTTPKSNYFSISKSANQNIVEMELEKMFNRFAVAEKILEEKGLEDEHERLLKSMVIDPELEARTNSLFIELVGNIVTQCE</sequence>
<dbReference type="EMBL" id="FPHG01000044">
    <property type="protein sequence ID" value="SFV60701.1"/>
    <property type="molecule type" value="Genomic_DNA"/>
</dbReference>
<proteinExistence type="predicted"/>
<dbReference type="SUPFAM" id="SSF158752">
    <property type="entry name" value="HP0242-like"/>
    <property type="match status" value="1"/>
</dbReference>
<reference evidence="1" key="1">
    <citation type="submission" date="2016-10" db="EMBL/GenBank/DDBJ databases">
        <authorList>
            <person name="de Groot N.N."/>
        </authorList>
    </citation>
    <scope>NUCLEOTIDE SEQUENCE</scope>
</reference>
<name>A0A1W1C4Q3_9ZZZZ</name>
<accession>A0A1W1C4Q3</accession>